<dbReference type="EMBL" id="BNJG01000002">
    <property type="protein sequence ID" value="GHO56530.1"/>
    <property type="molecule type" value="Genomic_DNA"/>
</dbReference>
<feature type="domain" description="Erythromycin biosynthesis protein CIII-like C-terminal" evidence="3">
    <location>
        <begin position="270"/>
        <end position="374"/>
    </location>
</feature>
<protein>
    <submittedName>
        <fullName evidence="4">Glycosyl transferase</fullName>
    </submittedName>
</protein>
<evidence type="ECO:0000256" key="2">
    <source>
        <dbReference type="ARBA" id="ARBA00022679"/>
    </source>
</evidence>
<evidence type="ECO:0000256" key="1">
    <source>
        <dbReference type="ARBA" id="ARBA00009995"/>
    </source>
</evidence>
<dbReference type="RefSeq" id="WP_201373011.1">
    <property type="nucleotide sequence ID" value="NZ_BNJG01000002.1"/>
</dbReference>
<dbReference type="Proteomes" id="UP000654345">
    <property type="component" value="Unassembled WGS sequence"/>
</dbReference>
<dbReference type="InterPro" id="IPR006326">
    <property type="entry name" value="UDPGT_MGT-like"/>
</dbReference>
<evidence type="ECO:0000259" key="3">
    <source>
        <dbReference type="Pfam" id="PF06722"/>
    </source>
</evidence>
<gene>
    <name evidence="4" type="ORF">KSB_50050</name>
</gene>
<dbReference type="InterPro" id="IPR002213">
    <property type="entry name" value="UDP_glucos_trans"/>
</dbReference>
<comment type="similarity">
    <text evidence="1">Belongs to the UDP-glycosyltransferase family.</text>
</comment>
<name>A0ABQ3UW18_9CHLR</name>
<dbReference type="Gene3D" id="3.40.50.2000">
    <property type="entry name" value="Glycogen Phosphorylase B"/>
    <property type="match status" value="2"/>
</dbReference>
<dbReference type="NCBIfam" id="TIGR01426">
    <property type="entry name" value="MGT"/>
    <property type="match status" value="1"/>
</dbReference>
<dbReference type="PANTHER" id="PTHR48050">
    <property type="entry name" value="STEROL 3-BETA-GLUCOSYLTRANSFERASE"/>
    <property type="match status" value="1"/>
</dbReference>
<organism evidence="4 5">
    <name type="scientific">Ktedonobacter robiniae</name>
    <dbReference type="NCBI Taxonomy" id="2778365"/>
    <lineage>
        <taxon>Bacteria</taxon>
        <taxon>Bacillati</taxon>
        <taxon>Chloroflexota</taxon>
        <taxon>Ktedonobacteria</taxon>
        <taxon>Ktedonobacterales</taxon>
        <taxon>Ktedonobacteraceae</taxon>
        <taxon>Ktedonobacter</taxon>
    </lineage>
</organism>
<proteinExistence type="inferred from homology"/>
<dbReference type="CDD" id="cd03784">
    <property type="entry name" value="GT1_Gtf-like"/>
    <property type="match status" value="1"/>
</dbReference>
<accession>A0ABQ3UW18</accession>
<sequence length="397" mass="44634">MAKFLFCNVPRYGQVNPTLAVVQELVVRGEQVVYCLTEDFRRAVEATGARLQPYRSTMFGFSSPSAPRGPYSSSTPARLVEESRYVLSQLRDVVRMEKPDCVIYDPASLWGYVLAQMLGVPAIQFRPGYVFNEHFQFASELWEGAAESIHPHPFEQANNDFEALCRVYGVNAFPLQEMYARAEALNVISIPKAFQPAGETFDERFRFVGPSIVSRLTTSEFPLERINSQPALYISLGTIFNNRVDFFNTCFEAFGGSAWQVVQAIGQRINRSQLKEIPSNFMVYPFVPQLEVLQYTDIFITHGEVGSIMESLYYGVPLIVVPQTSEEAITARRVEELGLGLSLDTGDLHADVLKQTVNRIASDSSFRVSTKRMQRALREGGGYHAAADAIVDFNQRR</sequence>
<dbReference type="InterPro" id="IPR010610">
    <property type="entry name" value="EryCIII-like_C"/>
</dbReference>
<evidence type="ECO:0000313" key="4">
    <source>
        <dbReference type="EMBL" id="GHO56530.1"/>
    </source>
</evidence>
<dbReference type="PANTHER" id="PTHR48050:SF13">
    <property type="entry name" value="STEROL 3-BETA-GLUCOSYLTRANSFERASE UGT80A2"/>
    <property type="match status" value="1"/>
</dbReference>
<comment type="caution">
    <text evidence="4">The sequence shown here is derived from an EMBL/GenBank/DDBJ whole genome shotgun (WGS) entry which is preliminary data.</text>
</comment>
<reference evidence="4 5" key="1">
    <citation type="journal article" date="2021" name="Int. J. Syst. Evol. Microbiol.">
        <title>Reticulibacter mediterranei gen. nov., sp. nov., within the new family Reticulibacteraceae fam. nov., and Ktedonospora formicarum gen. nov., sp. nov., Ktedonobacter robiniae sp. nov., Dictyobacter formicarum sp. nov. and Dictyobacter arantiisoli sp. nov., belonging to the class Ktedonobacteria.</title>
        <authorList>
            <person name="Yabe S."/>
            <person name="Zheng Y."/>
            <person name="Wang C.M."/>
            <person name="Sakai Y."/>
            <person name="Abe K."/>
            <person name="Yokota A."/>
            <person name="Donadio S."/>
            <person name="Cavaletti L."/>
            <person name="Monciardini P."/>
        </authorList>
    </citation>
    <scope>NUCLEOTIDE SEQUENCE [LARGE SCALE GENOMIC DNA]</scope>
    <source>
        <strain evidence="4 5">SOSP1-30</strain>
    </source>
</reference>
<dbReference type="Pfam" id="PF06722">
    <property type="entry name" value="EryCIII-like_C"/>
    <property type="match status" value="1"/>
</dbReference>
<keyword evidence="5" id="KW-1185">Reference proteome</keyword>
<dbReference type="InterPro" id="IPR050426">
    <property type="entry name" value="Glycosyltransferase_28"/>
</dbReference>
<dbReference type="SUPFAM" id="SSF53756">
    <property type="entry name" value="UDP-Glycosyltransferase/glycogen phosphorylase"/>
    <property type="match status" value="1"/>
</dbReference>
<keyword evidence="2 4" id="KW-0808">Transferase</keyword>
<evidence type="ECO:0000313" key="5">
    <source>
        <dbReference type="Proteomes" id="UP000654345"/>
    </source>
</evidence>
<dbReference type="GO" id="GO:0016740">
    <property type="term" value="F:transferase activity"/>
    <property type="evidence" value="ECO:0007669"/>
    <property type="project" value="UniProtKB-KW"/>
</dbReference>